<feature type="transmembrane region" description="Helical" evidence="1">
    <location>
        <begin position="69"/>
        <end position="88"/>
    </location>
</feature>
<evidence type="ECO:0000256" key="1">
    <source>
        <dbReference type="SAM" id="Phobius"/>
    </source>
</evidence>
<dbReference type="KEGG" id="vta:A2464"/>
<keyword evidence="1" id="KW-0812">Transmembrane</keyword>
<dbReference type="RefSeq" id="WP_102522924.1">
    <property type="nucleotide sequence ID" value="NZ_LT960611.1"/>
</dbReference>
<sequence length="289" mass="32108">MRPYLAMLNKERIEHTLITRSLLFFLVCSTLLFVSLISSTGLQGDVFISMEFHGDFSPANIDASDDIKAALYLLYGGLSLLLSGLYFAKTMRKERQEGSTMFWRSMPISPLQFHGVKLFYGLIVIPMMCGALLLLANLYLYAISISSENPLALLLQYDSLGYALMSGIEFAAKMLLGVISVFTLASILMALSQLTNSPILVFVFSTYVAQFFASLLLGFDGLANYFSSLYKMPFLILFNPNPWSPISEAGVVFWLISILVGLLAFAISLSLSRTTEVSWHSFKPSNLLK</sequence>
<evidence type="ECO:0000313" key="2">
    <source>
        <dbReference type="EMBL" id="SON50443.1"/>
    </source>
</evidence>
<feature type="transmembrane region" description="Helical" evidence="1">
    <location>
        <begin position="199"/>
        <end position="219"/>
    </location>
</feature>
<gene>
    <name evidence="2" type="ORF">VTAP4600_A2464</name>
</gene>
<keyword evidence="1" id="KW-1133">Transmembrane helix</keyword>
<reference evidence="2 3" key="1">
    <citation type="submission" date="2017-10" db="EMBL/GenBank/DDBJ databases">
        <authorList>
            <person name="Banno H."/>
            <person name="Chua N.-H."/>
        </authorList>
    </citation>
    <scope>NUCLEOTIDE SEQUENCE [LARGE SCALE GENOMIC DNA]</scope>
    <source>
        <strain evidence="2">Vibrio tapetis CECT4600</strain>
    </source>
</reference>
<feature type="transmembrane region" description="Helical" evidence="1">
    <location>
        <begin position="21"/>
        <end position="42"/>
    </location>
</feature>
<evidence type="ECO:0000313" key="3">
    <source>
        <dbReference type="Proteomes" id="UP000235828"/>
    </source>
</evidence>
<keyword evidence="1" id="KW-0472">Membrane</keyword>
<name>A0A2N8ZEW4_9VIBR</name>
<dbReference type="Proteomes" id="UP000235828">
    <property type="component" value="Chromosome A"/>
</dbReference>
<dbReference type="OrthoDB" id="118685at2"/>
<proteinExistence type="predicted"/>
<dbReference type="EMBL" id="LT960611">
    <property type="protein sequence ID" value="SON50443.1"/>
    <property type="molecule type" value="Genomic_DNA"/>
</dbReference>
<protein>
    <submittedName>
        <fullName evidence="2">Putative Membrane protein</fullName>
    </submittedName>
</protein>
<feature type="transmembrane region" description="Helical" evidence="1">
    <location>
        <begin position="251"/>
        <end position="271"/>
    </location>
</feature>
<feature type="transmembrane region" description="Helical" evidence="1">
    <location>
        <begin position="118"/>
        <end position="142"/>
    </location>
</feature>
<organism evidence="2 3">
    <name type="scientific">Vibrio tapetis subsp. tapetis</name>
    <dbReference type="NCBI Taxonomy" id="1671868"/>
    <lineage>
        <taxon>Bacteria</taxon>
        <taxon>Pseudomonadati</taxon>
        <taxon>Pseudomonadota</taxon>
        <taxon>Gammaproteobacteria</taxon>
        <taxon>Vibrionales</taxon>
        <taxon>Vibrionaceae</taxon>
        <taxon>Vibrio</taxon>
    </lineage>
</organism>
<dbReference type="AlphaFoldDB" id="A0A2N8ZEW4"/>
<accession>A0A2N8ZEW4</accession>
<feature type="transmembrane region" description="Helical" evidence="1">
    <location>
        <begin position="162"/>
        <end position="187"/>
    </location>
</feature>
<keyword evidence="3" id="KW-1185">Reference proteome</keyword>